<sequence>MMVSFHIQCPMDMVVLSSFLQRFFDQGSCNSLIPLFSKDRVYQPKPQRGTGGGYLLSTCARCGRKHEVNRLAGFNACFGCGNIDHKIRISPQPYPLSGTSSFKSKLSHCPWKNTLSCQSKISIERYHLLTNPRYHVNVSSPYQSKIPWKCITLPIQAIHGKPMVAFTGRLVDCREGLILGRLGGLTASSPEVSPRPVATTTSCIAARAR</sequence>
<accession>A0AAF0QVD1</accession>
<organism evidence="1 2">
    <name type="scientific">Solanum verrucosum</name>
    <dbReference type="NCBI Taxonomy" id="315347"/>
    <lineage>
        <taxon>Eukaryota</taxon>
        <taxon>Viridiplantae</taxon>
        <taxon>Streptophyta</taxon>
        <taxon>Embryophyta</taxon>
        <taxon>Tracheophyta</taxon>
        <taxon>Spermatophyta</taxon>
        <taxon>Magnoliopsida</taxon>
        <taxon>eudicotyledons</taxon>
        <taxon>Gunneridae</taxon>
        <taxon>Pentapetalae</taxon>
        <taxon>asterids</taxon>
        <taxon>lamiids</taxon>
        <taxon>Solanales</taxon>
        <taxon>Solanaceae</taxon>
        <taxon>Solanoideae</taxon>
        <taxon>Solaneae</taxon>
        <taxon>Solanum</taxon>
    </lineage>
</organism>
<dbReference type="AlphaFoldDB" id="A0AAF0QVD1"/>
<reference evidence="1" key="1">
    <citation type="submission" date="2023-08" db="EMBL/GenBank/DDBJ databases">
        <title>A de novo genome assembly of Solanum verrucosum Schlechtendal, a Mexican diploid species geographically isolated from the other diploid A-genome species in potato relatives.</title>
        <authorList>
            <person name="Hosaka K."/>
        </authorList>
    </citation>
    <scope>NUCLEOTIDE SEQUENCE</scope>
    <source>
        <tissue evidence="1">Young leaves</tissue>
    </source>
</reference>
<protein>
    <submittedName>
        <fullName evidence="1">Uncharacterized protein</fullName>
    </submittedName>
</protein>
<dbReference type="EMBL" id="CP133616">
    <property type="protein sequence ID" value="WMV29998.1"/>
    <property type="molecule type" value="Genomic_DNA"/>
</dbReference>
<evidence type="ECO:0000313" key="1">
    <source>
        <dbReference type="EMBL" id="WMV29998.1"/>
    </source>
</evidence>
<gene>
    <name evidence="1" type="ORF">MTR67_023383</name>
</gene>
<evidence type="ECO:0000313" key="2">
    <source>
        <dbReference type="Proteomes" id="UP001234989"/>
    </source>
</evidence>
<name>A0AAF0QVD1_SOLVR</name>
<dbReference type="Proteomes" id="UP001234989">
    <property type="component" value="Chromosome 5"/>
</dbReference>
<proteinExistence type="predicted"/>
<keyword evidence="2" id="KW-1185">Reference proteome</keyword>